<dbReference type="Gene3D" id="3.40.50.300">
    <property type="entry name" value="P-loop containing nucleotide triphosphate hydrolases"/>
    <property type="match status" value="1"/>
</dbReference>
<dbReference type="CDD" id="cd03263">
    <property type="entry name" value="ABC_subfamily_A"/>
    <property type="match status" value="1"/>
</dbReference>
<dbReference type="GO" id="GO:0140359">
    <property type="term" value="F:ABC-type transporter activity"/>
    <property type="evidence" value="ECO:0007669"/>
    <property type="project" value="InterPro"/>
</dbReference>
<keyword evidence="4 9" id="KW-0812">Transmembrane</keyword>
<keyword evidence="7 9" id="KW-1133">Transmembrane helix</keyword>
<dbReference type="EMBL" id="JALJOR010000015">
    <property type="protein sequence ID" value="KAK9805624.1"/>
    <property type="molecule type" value="Genomic_DNA"/>
</dbReference>
<comment type="subcellular location">
    <subcellularLocation>
        <location evidence="1">Membrane</location>
        <topology evidence="1">Multi-pass membrane protein</topology>
    </subcellularLocation>
</comment>
<dbReference type="InterPro" id="IPR013525">
    <property type="entry name" value="ABC2_TM"/>
</dbReference>
<keyword evidence="8 9" id="KW-0472">Membrane</keyword>
<dbReference type="InterPro" id="IPR026082">
    <property type="entry name" value="ABCA"/>
</dbReference>
<keyword evidence="3" id="KW-0813">Transport</keyword>
<sequence length="981" mass="108014">MVDVMDTSPKPSTGLPIGTVQGWPKRFWQQFTALLLFKTVRVALRNRRSTIVRLALAPLIFIFLVFVIDKAIRASDRRSSDFQDVRSPATEPITPIPSCDTDLYVRQPCWDFFYTPDTPDTQAIVAAIKANNPGRVIPDAQVKGFADRAASNAFMSADPEKVIGAVHFAVISPTNIGFTLQTNSTTKFFKSTFQNRELFVQLPLQVAVERELSRRFFAAEGKTLDASAWSVAIRKFPHPVLTTGSVVGQVIGPFLFAANMFAFVLVISGVVGERELGLRQALRTMGMLDSSFWSSWFAFEVVMAAITSLLIGAFGAIFQFDIFLKNSFGLLFFLFFLFQLAMAAFAFFLSTFISKASVAVNLGFGIFIVGWIMQVVLLFGYPFTPSYVGDIPIVTVIFGLVPWSYLVKGVNDLGSASAEGQPGIRWGDRYEYCKNLSSDEIAKQPYLANTYRDFQCVLSLGQAYGLLIGLTIVYTVLALFLDNVLPNENGVRRAPWYFLMPNYWCNVGRANFRKRPTVQTAAGAQTVRPSLRRTSTLDNAAVPQDEDVANEEKRVKELLAHRSGTSGAMSELEQANAVEVFGLQKVFGRNIFKRKSSEFWAIKGSWFAIEKNQLFCLLGPNGAGKTTTINCLTGVLPPSGGDALVYGQSLSSSGGMDRIRSIMGVCPQFDILWGELTGREHMLIYGNIKGLDPKLVRAQSETLLAKVKLSEAGNMRTSSYSGGMKRRLSVAIALLGDPHIVYLDEPTTGMDPISRRHVWDIIEDAKQGRAIVLTTHSMEEADVLGDRIAIMAKGRLRCIGSSIRLKQRFGSGYQVAVSVLPSGRSQVDLVGLEKRSQQVQAFFRNQLGLEPSDETKAYIQYLVPRSKEAALPAVLSMLEADAGEMGISDIQLSLTSLEEVFLTIARKAELEAAAAEGRATSIIYLDDGHQLKVPIGEETATHPVNGSIYRIKWAQDDAGRLQILEWHLQDSLSSVTATAAS</sequence>
<feature type="transmembrane region" description="Helical" evidence="9">
    <location>
        <begin position="250"/>
        <end position="271"/>
    </location>
</feature>
<keyword evidence="6" id="KW-0067">ATP-binding</keyword>
<keyword evidence="5" id="KW-0547">Nucleotide-binding</keyword>
<dbReference type="PROSITE" id="PS50893">
    <property type="entry name" value="ABC_TRANSPORTER_2"/>
    <property type="match status" value="1"/>
</dbReference>
<dbReference type="FunFam" id="3.40.50.300:FF:000665">
    <property type="entry name" value="ABC transporter A family member 2"/>
    <property type="match status" value="1"/>
</dbReference>
<evidence type="ECO:0000256" key="2">
    <source>
        <dbReference type="ARBA" id="ARBA00008526"/>
    </source>
</evidence>
<evidence type="ECO:0000256" key="4">
    <source>
        <dbReference type="ARBA" id="ARBA00022692"/>
    </source>
</evidence>
<proteinExistence type="inferred from homology"/>
<dbReference type="SUPFAM" id="SSF52540">
    <property type="entry name" value="P-loop containing nucleoside triphosphate hydrolases"/>
    <property type="match status" value="1"/>
</dbReference>
<reference evidence="11 12" key="1">
    <citation type="journal article" date="2024" name="Nat. Commun.">
        <title>Phylogenomics reveals the evolutionary origins of lichenization in chlorophyte algae.</title>
        <authorList>
            <person name="Puginier C."/>
            <person name="Libourel C."/>
            <person name="Otte J."/>
            <person name="Skaloud P."/>
            <person name="Haon M."/>
            <person name="Grisel S."/>
            <person name="Petersen M."/>
            <person name="Berrin J.G."/>
            <person name="Delaux P.M."/>
            <person name="Dal Grande F."/>
            <person name="Keller J."/>
        </authorList>
    </citation>
    <scope>NUCLEOTIDE SEQUENCE [LARGE SCALE GENOMIC DNA]</scope>
    <source>
        <strain evidence="11 12">SAG 2043</strain>
    </source>
</reference>
<organism evidence="11 12">
    <name type="scientific">[Myrmecia] bisecta</name>
    <dbReference type="NCBI Taxonomy" id="41462"/>
    <lineage>
        <taxon>Eukaryota</taxon>
        <taxon>Viridiplantae</taxon>
        <taxon>Chlorophyta</taxon>
        <taxon>core chlorophytes</taxon>
        <taxon>Trebouxiophyceae</taxon>
        <taxon>Trebouxiales</taxon>
        <taxon>Trebouxiaceae</taxon>
        <taxon>Myrmecia</taxon>
    </lineage>
</organism>
<evidence type="ECO:0000256" key="7">
    <source>
        <dbReference type="ARBA" id="ARBA00022989"/>
    </source>
</evidence>
<evidence type="ECO:0000256" key="5">
    <source>
        <dbReference type="ARBA" id="ARBA00022741"/>
    </source>
</evidence>
<evidence type="ECO:0000256" key="1">
    <source>
        <dbReference type="ARBA" id="ARBA00004141"/>
    </source>
</evidence>
<evidence type="ECO:0000256" key="8">
    <source>
        <dbReference type="ARBA" id="ARBA00023136"/>
    </source>
</evidence>
<feature type="transmembrane region" description="Helical" evidence="9">
    <location>
        <begin position="51"/>
        <end position="68"/>
    </location>
</feature>
<dbReference type="Proteomes" id="UP001489004">
    <property type="component" value="Unassembled WGS sequence"/>
</dbReference>
<dbReference type="PANTHER" id="PTHR19229">
    <property type="entry name" value="ATP-BINDING CASSETTE TRANSPORTER SUBFAMILY A ABCA"/>
    <property type="match status" value="1"/>
</dbReference>
<feature type="transmembrane region" description="Helical" evidence="9">
    <location>
        <begin position="292"/>
        <end position="318"/>
    </location>
</feature>
<evidence type="ECO:0000259" key="10">
    <source>
        <dbReference type="PROSITE" id="PS50893"/>
    </source>
</evidence>
<dbReference type="InterPro" id="IPR056788">
    <property type="entry name" value="ABCA2/9/11_C"/>
</dbReference>
<dbReference type="Pfam" id="PF00005">
    <property type="entry name" value="ABC_tran"/>
    <property type="match status" value="1"/>
</dbReference>
<evidence type="ECO:0000256" key="9">
    <source>
        <dbReference type="SAM" id="Phobius"/>
    </source>
</evidence>
<gene>
    <name evidence="11" type="ORF">WJX72_008643</name>
</gene>
<dbReference type="AlphaFoldDB" id="A0AAW1PAY1"/>
<name>A0AAW1PAY1_9CHLO</name>
<dbReference type="Pfam" id="PF12698">
    <property type="entry name" value="ABC2_membrane_3"/>
    <property type="match status" value="1"/>
</dbReference>
<evidence type="ECO:0000313" key="12">
    <source>
        <dbReference type="Proteomes" id="UP001489004"/>
    </source>
</evidence>
<comment type="similarity">
    <text evidence="2">Belongs to the ABC transporter superfamily. ABCA family. CPR flippase (TC 3.A.1.211) subfamily.</text>
</comment>
<dbReference type="PANTHER" id="PTHR19229:SF205">
    <property type="entry name" value="ABC TRANSPORTER A FAMILY MEMBER 1-RELATED"/>
    <property type="match status" value="1"/>
</dbReference>
<dbReference type="PROSITE" id="PS00211">
    <property type="entry name" value="ABC_TRANSPORTER_1"/>
    <property type="match status" value="1"/>
</dbReference>
<dbReference type="InterPro" id="IPR027417">
    <property type="entry name" value="P-loop_NTPase"/>
</dbReference>
<keyword evidence="12" id="KW-1185">Reference proteome</keyword>
<protein>
    <recommendedName>
        <fullName evidence="10">ABC transporter domain-containing protein</fullName>
    </recommendedName>
</protein>
<evidence type="ECO:0000313" key="11">
    <source>
        <dbReference type="EMBL" id="KAK9805624.1"/>
    </source>
</evidence>
<feature type="transmembrane region" description="Helical" evidence="9">
    <location>
        <begin position="387"/>
        <end position="407"/>
    </location>
</feature>
<feature type="domain" description="ABC transporter" evidence="10">
    <location>
        <begin position="586"/>
        <end position="818"/>
    </location>
</feature>
<dbReference type="SMART" id="SM00382">
    <property type="entry name" value="AAA"/>
    <property type="match status" value="1"/>
</dbReference>
<dbReference type="GO" id="GO:0005319">
    <property type="term" value="F:lipid transporter activity"/>
    <property type="evidence" value="ECO:0007669"/>
    <property type="project" value="TreeGrafter"/>
</dbReference>
<dbReference type="InterPro" id="IPR017871">
    <property type="entry name" value="ABC_transporter-like_CS"/>
</dbReference>
<dbReference type="GO" id="GO:0016020">
    <property type="term" value="C:membrane"/>
    <property type="evidence" value="ECO:0007669"/>
    <property type="project" value="UniProtKB-SubCell"/>
</dbReference>
<feature type="transmembrane region" description="Helical" evidence="9">
    <location>
        <begin position="330"/>
        <end position="353"/>
    </location>
</feature>
<feature type="transmembrane region" description="Helical" evidence="9">
    <location>
        <begin position="360"/>
        <end position="381"/>
    </location>
</feature>
<dbReference type="InterPro" id="IPR003439">
    <property type="entry name" value="ABC_transporter-like_ATP-bd"/>
</dbReference>
<evidence type="ECO:0000256" key="6">
    <source>
        <dbReference type="ARBA" id="ARBA00022840"/>
    </source>
</evidence>
<dbReference type="GO" id="GO:0016887">
    <property type="term" value="F:ATP hydrolysis activity"/>
    <property type="evidence" value="ECO:0007669"/>
    <property type="project" value="InterPro"/>
</dbReference>
<feature type="transmembrane region" description="Helical" evidence="9">
    <location>
        <begin position="463"/>
        <end position="481"/>
    </location>
</feature>
<dbReference type="Pfam" id="PF25158">
    <property type="entry name" value="ABCA11_C"/>
    <property type="match status" value="1"/>
</dbReference>
<dbReference type="InterPro" id="IPR003593">
    <property type="entry name" value="AAA+_ATPase"/>
</dbReference>
<evidence type="ECO:0000256" key="3">
    <source>
        <dbReference type="ARBA" id="ARBA00022448"/>
    </source>
</evidence>
<accession>A0AAW1PAY1</accession>
<dbReference type="GO" id="GO:0005524">
    <property type="term" value="F:ATP binding"/>
    <property type="evidence" value="ECO:0007669"/>
    <property type="project" value="UniProtKB-KW"/>
</dbReference>
<comment type="caution">
    <text evidence="11">The sequence shown here is derived from an EMBL/GenBank/DDBJ whole genome shotgun (WGS) entry which is preliminary data.</text>
</comment>